<evidence type="ECO:0000313" key="5">
    <source>
        <dbReference type="EMBL" id="EKA93761.1"/>
    </source>
</evidence>
<evidence type="ECO:0000313" key="6">
    <source>
        <dbReference type="Proteomes" id="UP000005809"/>
    </source>
</evidence>
<evidence type="ECO:0000256" key="3">
    <source>
        <dbReference type="ARBA" id="ARBA00022552"/>
    </source>
</evidence>
<evidence type="ECO:0000259" key="4">
    <source>
        <dbReference type="Pfam" id="PF21016"/>
    </source>
</evidence>
<dbReference type="Pfam" id="PF21016">
    <property type="entry name" value="RlmN_N"/>
    <property type="match status" value="1"/>
</dbReference>
<dbReference type="GO" id="GO:0051539">
    <property type="term" value="F:4 iron, 4 sulfur cluster binding"/>
    <property type="evidence" value="ECO:0007669"/>
    <property type="project" value="UniProtKB-KW"/>
</dbReference>
<comment type="caution">
    <text evidence="5">The sequence shown here is derived from an EMBL/GenBank/DDBJ whole genome shotgun (WGS) entry which is preliminary data.</text>
</comment>
<keyword evidence="2" id="KW-0479">Metal-binding</keyword>
<dbReference type="GO" id="GO:0030488">
    <property type="term" value="P:tRNA methylation"/>
    <property type="evidence" value="ECO:0007669"/>
    <property type="project" value="TreeGrafter"/>
</dbReference>
<reference evidence="5 6" key="1">
    <citation type="submission" date="2012-05" db="EMBL/GenBank/DDBJ databases">
        <title>The Genome Sequence of Fusobacterium periodontium Oral Taxon 201 Strain D10.</title>
        <authorList>
            <consortium name="The Broad Institute Genome Sequencing Platform"/>
            <consortium name="The Broad Institute Genome Sequencing Center for Infectious Disease"/>
            <person name="Earl A."/>
            <person name="Ward D."/>
            <person name="Feldgarden M."/>
            <person name="Gevers D."/>
            <person name="Strauss J."/>
            <person name="Sibley C."/>
            <person name="White A."/>
            <person name="Ambrose C.E."/>
            <person name="Allen-Vercoe E."/>
            <person name="Walker B."/>
            <person name="Young S.K."/>
            <person name="Zeng Q."/>
            <person name="Gargeya S."/>
            <person name="Fitzgerald M."/>
            <person name="Haas B."/>
            <person name="Abouelleil A."/>
            <person name="Alvarado L."/>
            <person name="Arachchi H.M."/>
            <person name="Berlin A.M."/>
            <person name="Chapman S.B."/>
            <person name="Goldberg J."/>
            <person name="Griggs A."/>
            <person name="Gujja S."/>
            <person name="Hansen M."/>
            <person name="Howarth C."/>
            <person name="Imamovic A."/>
            <person name="Larimer J."/>
            <person name="McCowan C."/>
            <person name="Montmayeur A."/>
            <person name="Murphy C."/>
            <person name="Neiman D."/>
            <person name="Pearson M."/>
            <person name="Priest M."/>
            <person name="Roberts A."/>
            <person name="Saif S."/>
            <person name="Shea T."/>
            <person name="Sisk P."/>
            <person name="Sykes S."/>
            <person name="Wortman J."/>
            <person name="Nusbaum C."/>
            <person name="Birren B."/>
        </authorList>
    </citation>
    <scope>NUCLEOTIDE SEQUENCE [LARGE SCALE GENOMIC DNA]</scope>
    <source>
        <strain evidence="5 6">D10</strain>
    </source>
</reference>
<keyword evidence="2" id="KW-0004">4Fe-4S</keyword>
<keyword evidence="2" id="KW-0411">Iron-sulfur</keyword>
<dbReference type="GO" id="GO:0070475">
    <property type="term" value="P:rRNA base methylation"/>
    <property type="evidence" value="ECO:0007669"/>
    <property type="project" value="TreeGrafter"/>
</dbReference>
<dbReference type="EMBL" id="ACIF01000179">
    <property type="protein sequence ID" value="EKA93761.1"/>
    <property type="molecule type" value="Genomic_DNA"/>
</dbReference>
<dbReference type="Proteomes" id="UP000005809">
    <property type="component" value="Unassembled WGS sequence"/>
</dbReference>
<sequence>MNNEKVNILNLTQEELTEFLVSLGLKKFYGKEVFIWLHKKIIRNFDDMTNLSLKDREILKENAYIPFFNLLKHQVSKLDRTEKFLFELEDKGTIETVLLRHRDSKNKEIRNTLCVSSQVG</sequence>
<dbReference type="Gene3D" id="3.20.20.70">
    <property type="entry name" value="Aldolase class I"/>
    <property type="match status" value="1"/>
</dbReference>
<name>K1GQH5_9FUSO</name>
<evidence type="ECO:0000256" key="1">
    <source>
        <dbReference type="ARBA" id="ARBA00001966"/>
    </source>
</evidence>
<comment type="cofactor">
    <cofactor evidence="1">
        <name>[4Fe-4S] cluster</name>
        <dbReference type="ChEBI" id="CHEBI:49883"/>
    </cofactor>
</comment>
<dbReference type="InterPro" id="IPR013785">
    <property type="entry name" value="Aldolase_TIM"/>
</dbReference>
<feature type="domain" description="Dual-specificity RNA methyltransferase RlmN N-terminal" evidence="4">
    <location>
        <begin position="6"/>
        <end position="65"/>
    </location>
</feature>
<dbReference type="InterPro" id="IPR040072">
    <property type="entry name" value="Methyltransferase_A"/>
</dbReference>
<keyword evidence="5" id="KW-0489">Methyltransferase</keyword>
<gene>
    <name evidence="5" type="ORF">FPOG_02248</name>
</gene>
<proteinExistence type="predicted"/>
<feature type="non-terminal residue" evidence="5">
    <location>
        <position position="120"/>
    </location>
</feature>
<keyword evidence="5" id="KW-0808">Transferase</keyword>
<dbReference type="AlphaFoldDB" id="K1GQH5"/>
<evidence type="ECO:0000256" key="2">
    <source>
        <dbReference type="ARBA" id="ARBA00022485"/>
    </source>
</evidence>
<dbReference type="InterPro" id="IPR048641">
    <property type="entry name" value="RlmN_N"/>
</dbReference>
<protein>
    <submittedName>
        <fullName evidence="5">Ribosomal RNA large subunit methyltransferase N</fullName>
    </submittedName>
</protein>
<dbReference type="PANTHER" id="PTHR30544:SF5">
    <property type="entry name" value="RADICAL SAM CORE DOMAIN-CONTAINING PROTEIN"/>
    <property type="match status" value="1"/>
</dbReference>
<dbReference type="Gene3D" id="1.10.150.530">
    <property type="match status" value="1"/>
</dbReference>
<keyword evidence="3" id="KW-0698">rRNA processing</keyword>
<dbReference type="HOGENOM" id="CLU_2054576_0_0_0"/>
<organism evidence="5 6">
    <name type="scientific">Fusobacterium periodonticum D10</name>
    <dbReference type="NCBI Taxonomy" id="620833"/>
    <lineage>
        <taxon>Bacteria</taxon>
        <taxon>Fusobacteriati</taxon>
        <taxon>Fusobacteriota</taxon>
        <taxon>Fusobacteriia</taxon>
        <taxon>Fusobacteriales</taxon>
        <taxon>Fusobacteriaceae</taxon>
        <taxon>Fusobacterium</taxon>
    </lineage>
</organism>
<dbReference type="GO" id="GO:0008168">
    <property type="term" value="F:methyltransferase activity"/>
    <property type="evidence" value="ECO:0007669"/>
    <property type="project" value="UniProtKB-KW"/>
</dbReference>
<dbReference type="PANTHER" id="PTHR30544">
    <property type="entry name" value="23S RRNA METHYLTRANSFERASE"/>
    <property type="match status" value="1"/>
</dbReference>
<accession>K1GQH5</accession>
<keyword evidence="2" id="KW-0408">Iron</keyword>